<dbReference type="Pfam" id="PF05050">
    <property type="entry name" value="Methyltransf_21"/>
    <property type="match status" value="1"/>
</dbReference>
<dbReference type="NCBIfam" id="TIGR01444">
    <property type="entry name" value="fkbM_fam"/>
    <property type="match status" value="1"/>
</dbReference>
<comment type="caution">
    <text evidence="2">The sequence shown here is derived from an EMBL/GenBank/DDBJ whole genome shotgun (WGS) entry which is preliminary data.</text>
</comment>
<name>A0A4Y9L9K2_9BRAD</name>
<evidence type="ECO:0000313" key="3">
    <source>
        <dbReference type="Proteomes" id="UP000298225"/>
    </source>
</evidence>
<dbReference type="Proteomes" id="UP000298225">
    <property type="component" value="Unassembled WGS sequence"/>
</dbReference>
<organism evidence="2 3">
    <name type="scientific">Bradyrhizobium frederickii</name>
    <dbReference type="NCBI Taxonomy" id="2560054"/>
    <lineage>
        <taxon>Bacteria</taxon>
        <taxon>Pseudomonadati</taxon>
        <taxon>Pseudomonadota</taxon>
        <taxon>Alphaproteobacteria</taxon>
        <taxon>Hyphomicrobiales</taxon>
        <taxon>Nitrobacteraceae</taxon>
        <taxon>Bradyrhizobium</taxon>
    </lineage>
</organism>
<reference evidence="2 3" key="1">
    <citation type="submission" date="2019-03" db="EMBL/GenBank/DDBJ databases">
        <title>Bradyrhizobium strains diversity isolated from Chamaecrista fasciculata.</title>
        <authorList>
            <person name="Urquiaga M.C.O."/>
            <person name="Hungria M."/>
            <person name="Delamuta J.R.M."/>
        </authorList>
    </citation>
    <scope>NUCLEOTIDE SEQUENCE [LARGE SCALE GENOMIC DNA]</scope>
    <source>
        <strain evidence="2 3">CNPSo 3424</strain>
    </source>
</reference>
<dbReference type="GO" id="GO:0032259">
    <property type="term" value="P:methylation"/>
    <property type="evidence" value="ECO:0007669"/>
    <property type="project" value="UniProtKB-KW"/>
</dbReference>
<protein>
    <submittedName>
        <fullName evidence="2">FkbM family methyltransferase</fullName>
    </submittedName>
</protein>
<keyword evidence="2" id="KW-0489">Methyltransferase</keyword>
<feature type="domain" description="Methyltransferase FkbM" evidence="1">
    <location>
        <begin position="86"/>
        <end position="252"/>
    </location>
</feature>
<keyword evidence="3" id="KW-1185">Reference proteome</keyword>
<proteinExistence type="predicted"/>
<dbReference type="InterPro" id="IPR052514">
    <property type="entry name" value="SAM-dependent_MTase"/>
</dbReference>
<gene>
    <name evidence="2" type="ORF">E4K66_13940</name>
</gene>
<dbReference type="OrthoDB" id="9814604at2"/>
<accession>A0A4Y9L9K2</accession>
<evidence type="ECO:0000313" key="2">
    <source>
        <dbReference type="EMBL" id="TFV39486.1"/>
    </source>
</evidence>
<dbReference type="GO" id="GO:0008168">
    <property type="term" value="F:methyltransferase activity"/>
    <property type="evidence" value="ECO:0007669"/>
    <property type="project" value="UniProtKB-KW"/>
</dbReference>
<dbReference type="AlphaFoldDB" id="A0A4Y9L9K2"/>
<dbReference type="EMBL" id="SPQU01000005">
    <property type="protein sequence ID" value="TFV39486.1"/>
    <property type="molecule type" value="Genomic_DNA"/>
</dbReference>
<evidence type="ECO:0000259" key="1">
    <source>
        <dbReference type="Pfam" id="PF05050"/>
    </source>
</evidence>
<dbReference type="SUPFAM" id="SSF53335">
    <property type="entry name" value="S-adenosyl-L-methionine-dependent methyltransferases"/>
    <property type="match status" value="1"/>
</dbReference>
<dbReference type="InterPro" id="IPR029063">
    <property type="entry name" value="SAM-dependent_MTases_sf"/>
</dbReference>
<dbReference type="Gene3D" id="3.40.50.150">
    <property type="entry name" value="Vaccinia Virus protein VP39"/>
    <property type="match status" value="1"/>
</dbReference>
<dbReference type="PANTHER" id="PTHR34203:SF15">
    <property type="entry name" value="SLL1173 PROTEIN"/>
    <property type="match status" value="1"/>
</dbReference>
<sequence>MWQPHPASGVELWPPHKTYQRNCLPFPKDSDRATMNLKAVARYLYANVPGVAAIRFAIKDSVAPYFFKPEFRGVGLLGIGSALIVDVGANRGQSTAAFKRLAPNSRIIAFEPEPRSAKRLALRHCRDDAVTILDCALGCRSEVIDFFLPRYGRWECDGMAATSYEEATAWLKNPGRMYRFDAKKLTVREHRVTCKALDSLDLAPVLIKLHAQGAELDILKGAQGTLQQQRPALMCAFASPAVTEFLSDLGYRPYVYDRGCFRSGTAPLSVTFTWYLTEAHVKGSHRVRRRMFAFWKTMRRGWHPIWTVILQRLH</sequence>
<dbReference type="PANTHER" id="PTHR34203">
    <property type="entry name" value="METHYLTRANSFERASE, FKBM FAMILY PROTEIN"/>
    <property type="match status" value="1"/>
</dbReference>
<dbReference type="InterPro" id="IPR006342">
    <property type="entry name" value="FkbM_mtfrase"/>
</dbReference>
<keyword evidence="2" id="KW-0808">Transferase</keyword>